<dbReference type="AlphaFoldDB" id="A0A4U1GKM5"/>
<comment type="caution">
    <text evidence="2">The sequence shown here is derived from an EMBL/GenBank/DDBJ whole genome shotgun (WGS) entry which is preliminary data.</text>
</comment>
<dbReference type="OrthoDB" id="9812089at2"/>
<proteinExistence type="predicted"/>
<accession>A0A4U1GKM5</accession>
<dbReference type="GO" id="GO:0030638">
    <property type="term" value="P:polyketide metabolic process"/>
    <property type="evidence" value="ECO:0007669"/>
    <property type="project" value="InterPro"/>
</dbReference>
<reference evidence="1 3" key="1">
    <citation type="submission" date="2019-02" db="EMBL/GenBank/DDBJ databases">
        <title>Pedobacter sp. RP-3-8 sp. nov., isolated from Arctic soil.</title>
        <authorList>
            <person name="Dahal R.H."/>
        </authorList>
    </citation>
    <scope>NUCLEOTIDE SEQUENCE [LARGE SCALE GENOMIC DNA]</scope>
    <source>
        <strain evidence="1 3">RP-3-8</strain>
    </source>
</reference>
<evidence type="ECO:0000313" key="2">
    <source>
        <dbReference type="EMBL" id="TKC62102.1"/>
    </source>
</evidence>
<reference evidence="2 4" key="2">
    <citation type="submission" date="2019-04" db="EMBL/GenBank/DDBJ databases">
        <title>Pedobacter sp. RP-1-16 sp. nov., isolated from Arctic soil.</title>
        <authorList>
            <person name="Dahal R.H."/>
            <person name="Kim D.-U."/>
        </authorList>
    </citation>
    <scope>NUCLEOTIDE SEQUENCE [LARGE SCALE GENOMIC DNA]</scope>
    <source>
        <strain evidence="2 4">RP-1-16</strain>
    </source>
</reference>
<keyword evidence="3" id="KW-1185">Reference proteome</keyword>
<dbReference type="EMBL" id="SJSM01000012">
    <property type="protein sequence ID" value="TCC93096.1"/>
    <property type="molecule type" value="Genomic_DNA"/>
</dbReference>
<dbReference type="Gene3D" id="3.10.450.50">
    <property type="match status" value="1"/>
</dbReference>
<evidence type="ECO:0000313" key="4">
    <source>
        <dbReference type="Proteomes" id="UP000309594"/>
    </source>
</evidence>
<sequence length="155" mass="17929">MNTLKLKLTILFSTACFLQAVNAQKMRDLKQEEANKKFVTEFFYTFYNEKNMDKARTMMLPDMINHHPHSGKGAEETIAAVNKFLFGKFPEFTVSIKRIAAEGDLVWIQCYTQDTPKDHGKMSMDIFRVKNGKIAEHWDIIQEIPLTVDPSSMFN</sequence>
<dbReference type="RefSeq" id="WP_131610471.1">
    <property type="nucleotide sequence ID" value="NZ_SJSM01000012.1"/>
</dbReference>
<protein>
    <recommendedName>
        <fullName evidence="5">SnoaL-like domain-containing protein</fullName>
    </recommendedName>
</protein>
<name>A0A4U1GKM5_9SPHI</name>
<gene>
    <name evidence="1" type="ORF">EZ444_17700</name>
    <name evidence="2" type="ORF">FBD94_07675</name>
</gene>
<dbReference type="Proteomes" id="UP000291117">
    <property type="component" value="Unassembled WGS sequence"/>
</dbReference>
<dbReference type="SUPFAM" id="SSF54427">
    <property type="entry name" value="NTF2-like"/>
    <property type="match status" value="1"/>
</dbReference>
<evidence type="ECO:0000313" key="3">
    <source>
        <dbReference type="Proteomes" id="UP000291117"/>
    </source>
</evidence>
<evidence type="ECO:0008006" key="5">
    <source>
        <dbReference type="Google" id="ProtNLM"/>
    </source>
</evidence>
<dbReference type="EMBL" id="SWDX01000003">
    <property type="protein sequence ID" value="TKC62102.1"/>
    <property type="molecule type" value="Genomic_DNA"/>
</dbReference>
<dbReference type="PANTHER" id="PTHR38436">
    <property type="entry name" value="POLYKETIDE CYCLASE SNOAL-LIKE DOMAIN"/>
    <property type="match status" value="1"/>
</dbReference>
<dbReference type="InterPro" id="IPR009959">
    <property type="entry name" value="Cyclase_SnoaL-like"/>
</dbReference>
<dbReference type="InterPro" id="IPR032710">
    <property type="entry name" value="NTF2-like_dom_sf"/>
</dbReference>
<evidence type="ECO:0000313" key="1">
    <source>
        <dbReference type="EMBL" id="TCC93096.1"/>
    </source>
</evidence>
<dbReference type="Proteomes" id="UP000309594">
    <property type="component" value="Unassembled WGS sequence"/>
</dbReference>
<dbReference type="Pfam" id="PF07366">
    <property type="entry name" value="SnoaL"/>
    <property type="match status" value="1"/>
</dbReference>
<dbReference type="PANTHER" id="PTHR38436:SF1">
    <property type="entry name" value="ESTER CYCLASE"/>
    <property type="match status" value="1"/>
</dbReference>
<accession>A0A4V2MJ76</accession>
<organism evidence="2 4">
    <name type="scientific">Pedobacter hiemivivus</name>
    <dbReference type="NCBI Taxonomy" id="2530454"/>
    <lineage>
        <taxon>Bacteria</taxon>
        <taxon>Pseudomonadati</taxon>
        <taxon>Bacteroidota</taxon>
        <taxon>Sphingobacteriia</taxon>
        <taxon>Sphingobacteriales</taxon>
        <taxon>Sphingobacteriaceae</taxon>
        <taxon>Pedobacter</taxon>
    </lineage>
</organism>